<dbReference type="RefSeq" id="WP_152260018.1">
    <property type="nucleotide sequence ID" value="NZ_CP045143.1"/>
</dbReference>
<dbReference type="PANTHER" id="PTHR43229">
    <property type="entry name" value="NODULATION PROTEIN J"/>
    <property type="match status" value="1"/>
</dbReference>
<feature type="domain" description="ABC transmembrane type-2" evidence="6">
    <location>
        <begin position="15"/>
        <end position="237"/>
    </location>
</feature>
<feature type="transmembrane region" description="Helical" evidence="5">
    <location>
        <begin position="88"/>
        <end position="117"/>
    </location>
</feature>
<dbReference type="InterPro" id="IPR013525">
    <property type="entry name" value="ABC2_TM"/>
</dbReference>
<evidence type="ECO:0000313" key="7">
    <source>
        <dbReference type="EMBL" id="QFR22033.1"/>
    </source>
</evidence>
<reference evidence="7 8" key="1">
    <citation type="submission" date="2019-10" db="EMBL/GenBank/DDBJ databases">
        <title>The completed genome of Lactobacillus harbinensis M1.</title>
        <authorList>
            <person name="Zheng Y."/>
        </authorList>
    </citation>
    <scope>NUCLEOTIDE SEQUENCE [LARGE SCALE GENOMIC DNA]</scope>
    <source>
        <strain evidence="7 8">M1</strain>
    </source>
</reference>
<evidence type="ECO:0000313" key="8">
    <source>
        <dbReference type="Proteomes" id="UP000326779"/>
    </source>
</evidence>
<keyword evidence="5" id="KW-1003">Cell membrane</keyword>
<dbReference type="PROSITE" id="PS51012">
    <property type="entry name" value="ABC_TM2"/>
    <property type="match status" value="1"/>
</dbReference>
<protein>
    <recommendedName>
        <fullName evidence="5">Transport permease protein</fullName>
    </recommendedName>
</protein>
<dbReference type="InterPro" id="IPR051784">
    <property type="entry name" value="Nod_factor_ABC_transporter"/>
</dbReference>
<evidence type="ECO:0000256" key="2">
    <source>
        <dbReference type="ARBA" id="ARBA00022692"/>
    </source>
</evidence>
<comment type="caution">
    <text evidence="5">Lacks conserved residue(s) required for the propagation of feature annotation.</text>
</comment>
<evidence type="ECO:0000256" key="4">
    <source>
        <dbReference type="ARBA" id="ARBA00023136"/>
    </source>
</evidence>
<dbReference type="GO" id="GO:0005886">
    <property type="term" value="C:plasma membrane"/>
    <property type="evidence" value="ECO:0007669"/>
    <property type="project" value="UniProtKB-SubCell"/>
</dbReference>
<dbReference type="EMBL" id="CP045143">
    <property type="protein sequence ID" value="QFR22033.1"/>
    <property type="molecule type" value="Genomic_DNA"/>
</dbReference>
<dbReference type="PANTHER" id="PTHR43229:SF6">
    <property type="entry name" value="ABC-TYPE MULTIDRUG TRANSPORT SYSTEM, PERMEASE COMPONENT"/>
    <property type="match status" value="1"/>
</dbReference>
<gene>
    <name evidence="7" type="ORF">D1010_00465</name>
</gene>
<proteinExistence type="inferred from homology"/>
<dbReference type="Proteomes" id="UP000326779">
    <property type="component" value="Chromosome"/>
</dbReference>
<keyword evidence="3 5" id="KW-1133">Transmembrane helix</keyword>
<dbReference type="GO" id="GO:0140359">
    <property type="term" value="F:ABC-type transporter activity"/>
    <property type="evidence" value="ECO:0007669"/>
    <property type="project" value="InterPro"/>
</dbReference>
<dbReference type="Pfam" id="PF01061">
    <property type="entry name" value="ABC2_membrane"/>
    <property type="match status" value="1"/>
</dbReference>
<accession>A0A5P8M0T1</accession>
<dbReference type="AlphaFoldDB" id="A0A5P8M0T1"/>
<evidence type="ECO:0000256" key="3">
    <source>
        <dbReference type="ARBA" id="ARBA00022989"/>
    </source>
</evidence>
<feature type="transmembrane region" description="Helical" evidence="5">
    <location>
        <begin position="216"/>
        <end position="234"/>
    </location>
</feature>
<comment type="similarity">
    <text evidence="5">Belongs to the ABC-2 integral membrane protein family.</text>
</comment>
<feature type="transmembrane region" description="Helical" evidence="5">
    <location>
        <begin position="165"/>
        <end position="186"/>
    </location>
</feature>
<sequence length="250" mass="28320">MIVHLFRAEFRRYWAELKTYYPDQITSAVITGIIFMVFILLNNNHQNPAFYIGFAYWFLISSLIGEASESISMEKQLGTLDQLLLRPAGLEAILVVKTIVWLVINLVKVVVVIGLLFVILRFDIGFHPLILPIFVLTCIGIFGFSLFLAGLTLKYTKTASFESIISYLLLFLTGSIVPLTAFPAWLQGVVDFLPITLGINISRQLIDRGTLDISQLFWLVVQSAVYVLIGHLMYRYIYHASKRSGIDNAY</sequence>
<feature type="transmembrane region" description="Helical" evidence="5">
    <location>
        <begin position="129"/>
        <end position="153"/>
    </location>
</feature>
<name>A0A5P8M0T1_9LACO</name>
<dbReference type="InterPro" id="IPR047817">
    <property type="entry name" value="ABC2_TM_bact-type"/>
</dbReference>
<comment type="subcellular location">
    <subcellularLocation>
        <location evidence="5">Cell membrane</location>
        <topology evidence="5">Multi-pass membrane protein</topology>
    </subcellularLocation>
    <subcellularLocation>
        <location evidence="1">Membrane</location>
        <topology evidence="1">Multi-pass membrane protein</topology>
    </subcellularLocation>
</comment>
<evidence type="ECO:0000259" key="6">
    <source>
        <dbReference type="PROSITE" id="PS51012"/>
    </source>
</evidence>
<evidence type="ECO:0000256" key="5">
    <source>
        <dbReference type="RuleBase" id="RU361157"/>
    </source>
</evidence>
<keyword evidence="5" id="KW-0813">Transport</keyword>
<evidence type="ECO:0000256" key="1">
    <source>
        <dbReference type="ARBA" id="ARBA00004141"/>
    </source>
</evidence>
<keyword evidence="4 5" id="KW-0472">Membrane</keyword>
<feature type="transmembrane region" description="Helical" evidence="5">
    <location>
        <begin position="21"/>
        <end position="42"/>
    </location>
</feature>
<dbReference type="KEGG" id="lhb:D1010_00465"/>
<organism evidence="7 8">
    <name type="scientific">Schleiferilactobacillus harbinensis</name>
    <dbReference type="NCBI Taxonomy" id="304207"/>
    <lineage>
        <taxon>Bacteria</taxon>
        <taxon>Bacillati</taxon>
        <taxon>Bacillota</taxon>
        <taxon>Bacilli</taxon>
        <taxon>Lactobacillales</taxon>
        <taxon>Lactobacillaceae</taxon>
        <taxon>Schleiferilactobacillus</taxon>
    </lineage>
</organism>
<keyword evidence="2 5" id="KW-0812">Transmembrane</keyword>